<reference evidence="2" key="2">
    <citation type="submission" date="2023-01" db="EMBL/GenBank/DDBJ databases">
        <authorList>
            <person name="Sun Q."/>
            <person name="Evtushenko L."/>
        </authorList>
    </citation>
    <scope>NUCLEOTIDE SEQUENCE</scope>
    <source>
        <strain evidence="2">VKM Ac-1069</strain>
    </source>
</reference>
<keyword evidence="1" id="KW-0812">Transmembrane</keyword>
<name>A0A9W6KYI8_9PSEU</name>
<reference evidence="2" key="1">
    <citation type="journal article" date="2014" name="Int. J. Syst. Evol. Microbiol.">
        <title>Complete genome sequence of Corynebacterium casei LMG S-19264T (=DSM 44701T), isolated from a smear-ripened cheese.</title>
        <authorList>
            <consortium name="US DOE Joint Genome Institute (JGI-PGF)"/>
            <person name="Walter F."/>
            <person name="Albersmeier A."/>
            <person name="Kalinowski J."/>
            <person name="Ruckert C."/>
        </authorList>
    </citation>
    <scope>NUCLEOTIDE SEQUENCE</scope>
    <source>
        <strain evidence="2">VKM Ac-1069</strain>
    </source>
</reference>
<feature type="transmembrane region" description="Helical" evidence="1">
    <location>
        <begin position="29"/>
        <end position="49"/>
    </location>
</feature>
<evidence type="ECO:0000313" key="3">
    <source>
        <dbReference type="Proteomes" id="UP001143463"/>
    </source>
</evidence>
<gene>
    <name evidence="2" type="ORF">GCM10017577_14760</name>
</gene>
<dbReference type="RefSeq" id="WP_156067116.1">
    <property type="nucleotide sequence ID" value="NZ_BAAAUZ010000016.1"/>
</dbReference>
<proteinExistence type="predicted"/>
<evidence type="ECO:0000313" key="2">
    <source>
        <dbReference type="EMBL" id="GLL10336.1"/>
    </source>
</evidence>
<keyword evidence="1" id="KW-1133">Transmembrane helix</keyword>
<comment type="caution">
    <text evidence="2">The sequence shown here is derived from an EMBL/GenBank/DDBJ whole genome shotgun (WGS) entry which is preliminary data.</text>
</comment>
<protein>
    <submittedName>
        <fullName evidence="2">Uncharacterized protein</fullName>
    </submittedName>
</protein>
<accession>A0A9W6KYI8</accession>
<organism evidence="2 3">
    <name type="scientific">Pseudonocardia halophobica</name>
    <dbReference type="NCBI Taxonomy" id="29401"/>
    <lineage>
        <taxon>Bacteria</taxon>
        <taxon>Bacillati</taxon>
        <taxon>Actinomycetota</taxon>
        <taxon>Actinomycetes</taxon>
        <taxon>Pseudonocardiales</taxon>
        <taxon>Pseudonocardiaceae</taxon>
        <taxon>Pseudonocardia</taxon>
    </lineage>
</organism>
<keyword evidence="3" id="KW-1185">Reference proteome</keyword>
<dbReference type="Proteomes" id="UP001143463">
    <property type="component" value="Unassembled WGS sequence"/>
</dbReference>
<evidence type="ECO:0000256" key="1">
    <source>
        <dbReference type="SAM" id="Phobius"/>
    </source>
</evidence>
<keyword evidence="1" id="KW-0472">Membrane</keyword>
<dbReference type="AlphaFoldDB" id="A0A9W6KYI8"/>
<dbReference type="EMBL" id="BSFQ01000004">
    <property type="protein sequence ID" value="GLL10336.1"/>
    <property type="molecule type" value="Genomic_DNA"/>
</dbReference>
<sequence>MSFCPGCGASLEDPASFVQEFWSGADRNFLGWCAACGLLSTVVLPAAIVSHEPEH</sequence>